<dbReference type="GO" id="GO:0019632">
    <property type="term" value="P:shikimate metabolic process"/>
    <property type="evidence" value="ECO:0007669"/>
    <property type="project" value="TreeGrafter"/>
</dbReference>
<name>A0A7K1LS38_9FLAO</name>
<sequence>MRTFGLLGKNIDYSFSRKYFSEKFSRENIDAEYLNFDIPSIERFPEVIQNKEISGMNVTIPYKEQVIPYLDRLDEHSSRIKAVNTIKFEKDGSLTGFNTDYWGFMEALKPHLQPQHSGALILGTGGASKAVAYALELLNIDHKFVSRTAENDQFSYQQLGRDILDQYKLIVNSTPLGTFPNVEACPDIPFQYIGKNHLIFDLIYNPSETKLMRLAAEKGATTLNGLQMLKQQAEKAWAIWNS</sequence>
<dbReference type="Pfam" id="PF08501">
    <property type="entry name" value="Shikimate_dh_N"/>
    <property type="match status" value="1"/>
</dbReference>
<comment type="caution">
    <text evidence="5">The sequence shown here is derived from an EMBL/GenBank/DDBJ whole genome shotgun (WGS) entry which is preliminary data.</text>
</comment>
<dbReference type="SUPFAM" id="SSF53223">
    <property type="entry name" value="Aminoacid dehydrogenase-like, N-terminal domain"/>
    <property type="match status" value="1"/>
</dbReference>
<feature type="domain" description="Shikimate dehydrogenase substrate binding N-terminal" evidence="4">
    <location>
        <begin position="6"/>
        <end position="86"/>
    </location>
</feature>
<dbReference type="InterPro" id="IPR013708">
    <property type="entry name" value="Shikimate_DH-bd_N"/>
</dbReference>
<dbReference type="CDD" id="cd01065">
    <property type="entry name" value="NAD_bind_Shikimate_DH"/>
    <property type="match status" value="1"/>
</dbReference>
<evidence type="ECO:0000313" key="5">
    <source>
        <dbReference type="EMBL" id="MUP43568.1"/>
    </source>
</evidence>
<evidence type="ECO:0000256" key="1">
    <source>
        <dbReference type="ARBA" id="ARBA00004871"/>
    </source>
</evidence>
<dbReference type="SUPFAM" id="SSF51735">
    <property type="entry name" value="NAD(P)-binding Rossmann-fold domains"/>
    <property type="match status" value="1"/>
</dbReference>
<keyword evidence="3" id="KW-0057">Aromatic amino acid biosynthesis</keyword>
<keyword evidence="2" id="KW-0560">Oxidoreductase</keyword>
<accession>A0A7K1LS38</accession>
<reference evidence="5 6" key="1">
    <citation type="submission" date="2019-07" db="EMBL/GenBank/DDBJ databases">
        <title>Gramella aestuarii sp. nov., isolated from a tidal flat, and emended description of Gramella echinicola.</title>
        <authorList>
            <person name="Liu L."/>
        </authorList>
    </citation>
    <scope>NUCLEOTIDE SEQUENCE [LARGE SCALE GENOMIC DNA]</scope>
    <source>
        <strain evidence="5 6">BS12</strain>
    </source>
</reference>
<protein>
    <submittedName>
        <fullName evidence="5">Shikimate dehydrogenase</fullName>
    </submittedName>
</protein>
<dbReference type="GO" id="GO:0005829">
    <property type="term" value="C:cytosol"/>
    <property type="evidence" value="ECO:0007669"/>
    <property type="project" value="TreeGrafter"/>
</dbReference>
<dbReference type="EMBL" id="VJVW01000005">
    <property type="protein sequence ID" value="MUP43568.1"/>
    <property type="molecule type" value="Genomic_DNA"/>
</dbReference>
<dbReference type="PANTHER" id="PTHR21089">
    <property type="entry name" value="SHIKIMATE DEHYDROGENASE"/>
    <property type="match status" value="1"/>
</dbReference>
<dbReference type="AlphaFoldDB" id="A0A7K1LS38"/>
<dbReference type="GO" id="GO:0009423">
    <property type="term" value="P:chorismate biosynthetic process"/>
    <property type="evidence" value="ECO:0007669"/>
    <property type="project" value="TreeGrafter"/>
</dbReference>
<dbReference type="OrthoDB" id="9792692at2"/>
<dbReference type="Gene3D" id="3.40.50.720">
    <property type="entry name" value="NAD(P)-binding Rossmann-like Domain"/>
    <property type="match status" value="1"/>
</dbReference>
<keyword evidence="3" id="KW-0028">Amino-acid biosynthesis</keyword>
<proteinExistence type="predicted"/>
<dbReference type="Gene3D" id="3.40.50.10860">
    <property type="entry name" value="Leucine Dehydrogenase, chain A, domain 1"/>
    <property type="match status" value="1"/>
</dbReference>
<dbReference type="RefSeq" id="WP_156277410.1">
    <property type="nucleotide sequence ID" value="NZ_BAABGI010000004.1"/>
</dbReference>
<evidence type="ECO:0000259" key="4">
    <source>
        <dbReference type="Pfam" id="PF08501"/>
    </source>
</evidence>
<evidence type="ECO:0000256" key="2">
    <source>
        <dbReference type="ARBA" id="ARBA00023002"/>
    </source>
</evidence>
<dbReference type="PANTHER" id="PTHR21089:SF1">
    <property type="entry name" value="BIFUNCTIONAL 3-DEHYDROQUINATE DEHYDRATASE_SHIKIMATE DEHYDROGENASE, CHLOROPLASTIC"/>
    <property type="match status" value="1"/>
</dbReference>
<dbReference type="InterPro" id="IPR046346">
    <property type="entry name" value="Aminoacid_DH-like_N_sf"/>
</dbReference>
<dbReference type="GO" id="GO:0009073">
    <property type="term" value="P:aromatic amino acid family biosynthetic process"/>
    <property type="evidence" value="ECO:0007669"/>
    <property type="project" value="UniProtKB-KW"/>
</dbReference>
<dbReference type="GO" id="GO:0050661">
    <property type="term" value="F:NADP binding"/>
    <property type="evidence" value="ECO:0007669"/>
    <property type="project" value="TreeGrafter"/>
</dbReference>
<comment type="pathway">
    <text evidence="1">Metabolic intermediate biosynthesis; chorismate biosynthesis; chorismate from D-erythrose 4-phosphate and phosphoenolpyruvate: step 4/7.</text>
</comment>
<dbReference type="Proteomes" id="UP000460416">
    <property type="component" value="Unassembled WGS sequence"/>
</dbReference>
<dbReference type="InterPro" id="IPR022893">
    <property type="entry name" value="Shikimate_DH_fam"/>
</dbReference>
<dbReference type="InterPro" id="IPR036291">
    <property type="entry name" value="NAD(P)-bd_dom_sf"/>
</dbReference>
<evidence type="ECO:0000313" key="6">
    <source>
        <dbReference type="Proteomes" id="UP000460416"/>
    </source>
</evidence>
<organism evidence="5 6">
    <name type="scientific">Christiangramia aestuarii</name>
    <dbReference type="NCBI Taxonomy" id="1028746"/>
    <lineage>
        <taxon>Bacteria</taxon>
        <taxon>Pseudomonadati</taxon>
        <taxon>Bacteroidota</taxon>
        <taxon>Flavobacteriia</taxon>
        <taxon>Flavobacteriales</taxon>
        <taxon>Flavobacteriaceae</taxon>
        <taxon>Christiangramia</taxon>
    </lineage>
</organism>
<evidence type="ECO:0000256" key="3">
    <source>
        <dbReference type="ARBA" id="ARBA00023141"/>
    </source>
</evidence>
<dbReference type="GO" id="GO:0004764">
    <property type="term" value="F:shikimate 3-dehydrogenase (NADP+) activity"/>
    <property type="evidence" value="ECO:0007669"/>
    <property type="project" value="InterPro"/>
</dbReference>
<gene>
    <name evidence="5" type="ORF">FLP08_13365</name>
</gene>
<keyword evidence="6" id="KW-1185">Reference proteome</keyword>